<gene>
    <name evidence="8" type="primary">orn</name>
    <name evidence="8" type="ORF">R6G80_00130</name>
</gene>
<dbReference type="Proteomes" id="UP001281731">
    <property type="component" value="Unassembled WGS sequence"/>
</dbReference>
<dbReference type="Pfam" id="PF00929">
    <property type="entry name" value="RNase_T"/>
    <property type="match status" value="1"/>
</dbReference>
<evidence type="ECO:0000256" key="5">
    <source>
        <dbReference type="ARBA" id="ARBA00057155"/>
    </source>
</evidence>
<evidence type="ECO:0000313" key="8">
    <source>
        <dbReference type="EMBL" id="MDY5154142.1"/>
    </source>
</evidence>
<keyword evidence="4" id="KW-0269">Exonuclease</keyword>
<accession>A0AAW9HN41</accession>
<evidence type="ECO:0000256" key="6">
    <source>
        <dbReference type="ARBA" id="ARBA00070964"/>
    </source>
</evidence>
<dbReference type="PANTHER" id="PTHR11046">
    <property type="entry name" value="OLIGORIBONUCLEASE, MITOCHONDRIAL"/>
    <property type="match status" value="1"/>
</dbReference>
<dbReference type="AlphaFoldDB" id="A0AAW9HN41"/>
<proteinExistence type="inferred from homology"/>
<dbReference type="InterPro" id="IPR022894">
    <property type="entry name" value="Oligoribonuclease"/>
</dbReference>
<dbReference type="GO" id="GO:0003676">
    <property type="term" value="F:nucleic acid binding"/>
    <property type="evidence" value="ECO:0007669"/>
    <property type="project" value="InterPro"/>
</dbReference>
<evidence type="ECO:0000256" key="3">
    <source>
        <dbReference type="ARBA" id="ARBA00022801"/>
    </source>
</evidence>
<sequence length="252" mass="28010">MHNPTQRAKIEDVKKEEVKDPIVWIDCEMTGLDLSIDELVEISVVVTDGDLNPVDEGIDIVIRPSEAAENSMGDFVRDMHTNSGLINEWVQGVALGEAEQQVLDYLSARIPAGKAPLGGNSVGTDKMFLEKYMPKLIEFLHYRIIDVSSLKELTKRWYPRVYFASPKKFGNHRALGDIYDSIDELRYYREVLFPHDDGPNVSESEKIAHTVEGKTAKLVSADSPTTPASALPLTAPDFCGVRGFANNTSISR</sequence>
<dbReference type="SUPFAM" id="SSF53098">
    <property type="entry name" value="Ribonuclease H-like"/>
    <property type="match status" value="1"/>
</dbReference>
<dbReference type="Gene3D" id="3.30.420.10">
    <property type="entry name" value="Ribonuclease H-like superfamily/Ribonuclease H"/>
    <property type="match status" value="1"/>
</dbReference>
<dbReference type="NCBIfam" id="NF003765">
    <property type="entry name" value="PRK05359.1"/>
    <property type="match status" value="1"/>
</dbReference>
<dbReference type="PANTHER" id="PTHR11046:SF0">
    <property type="entry name" value="OLIGORIBONUCLEASE, MITOCHONDRIAL"/>
    <property type="match status" value="1"/>
</dbReference>
<evidence type="ECO:0000256" key="2">
    <source>
        <dbReference type="ARBA" id="ARBA00022722"/>
    </source>
</evidence>
<dbReference type="GO" id="GO:0000175">
    <property type="term" value="F:3'-5'-RNA exonuclease activity"/>
    <property type="evidence" value="ECO:0007669"/>
    <property type="project" value="InterPro"/>
</dbReference>
<dbReference type="RefSeq" id="WP_320756130.1">
    <property type="nucleotide sequence ID" value="NZ_JAWNGC010000001.1"/>
</dbReference>
<dbReference type="CDD" id="cd06135">
    <property type="entry name" value="Orn"/>
    <property type="match status" value="1"/>
</dbReference>
<name>A0AAW9HN41_9ACTO</name>
<evidence type="ECO:0000313" key="9">
    <source>
        <dbReference type="Proteomes" id="UP001281731"/>
    </source>
</evidence>
<comment type="similarity">
    <text evidence="1">Belongs to the oligoribonuclease family.</text>
</comment>
<dbReference type="InterPro" id="IPR013520">
    <property type="entry name" value="Ribonucl_H"/>
</dbReference>
<keyword evidence="3 8" id="KW-0378">Hydrolase</keyword>
<evidence type="ECO:0000256" key="4">
    <source>
        <dbReference type="ARBA" id="ARBA00022839"/>
    </source>
</evidence>
<evidence type="ECO:0000259" key="7">
    <source>
        <dbReference type="SMART" id="SM00479"/>
    </source>
</evidence>
<organism evidence="8 9">
    <name type="scientific">Actinotignum urinale</name>
    <dbReference type="NCBI Taxonomy" id="190146"/>
    <lineage>
        <taxon>Bacteria</taxon>
        <taxon>Bacillati</taxon>
        <taxon>Actinomycetota</taxon>
        <taxon>Actinomycetes</taxon>
        <taxon>Actinomycetales</taxon>
        <taxon>Actinomycetaceae</taxon>
        <taxon>Actinotignum</taxon>
    </lineage>
</organism>
<dbReference type="EMBL" id="JAWNGC010000001">
    <property type="protein sequence ID" value="MDY5154142.1"/>
    <property type="molecule type" value="Genomic_DNA"/>
</dbReference>
<protein>
    <recommendedName>
        <fullName evidence="6">Oligoribonuclease</fullName>
    </recommendedName>
</protein>
<dbReference type="SMART" id="SM00479">
    <property type="entry name" value="EXOIII"/>
    <property type="match status" value="1"/>
</dbReference>
<keyword evidence="2" id="KW-0540">Nuclease</keyword>
<reference evidence="8" key="1">
    <citation type="submission" date="2023-10" db="EMBL/GenBank/DDBJ databases">
        <title>Whole Genome based description of the genera Actinobaculum and Actinotignum reveals a complex phylogenetic relationship within the species included in the genus Actinotignum.</title>
        <authorList>
            <person name="Jensen C.S."/>
            <person name="Dargis R."/>
            <person name="Kemp M."/>
            <person name="Christensen J.J."/>
        </authorList>
    </citation>
    <scope>NUCLEOTIDE SEQUENCE</scope>
    <source>
        <strain evidence="8">SLA_B511</strain>
    </source>
</reference>
<feature type="domain" description="Exonuclease" evidence="7">
    <location>
        <begin position="21"/>
        <end position="194"/>
    </location>
</feature>
<comment type="function">
    <text evidence="5">3'-to-5' exoribonuclease specific for small oligoribonucleotides.</text>
</comment>
<dbReference type="InterPro" id="IPR012337">
    <property type="entry name" value="RNaseH-like_sf"/>
</dbReference>
<dbReference type="InterPro" id="IPR036397">
    <property type="entry name" value="RNaseH_sf"/>
</dbReference>
<dbReference type="FunFam" id="3.30.420.10:FF:000003">
    <property type="entry name" value="Oligoribonuclease"/>
    <property type="match status" value="1"/>
</dbReference>
<comment type="caution">
    <text evidence="8">The sequence shown here is derived from an EMBL/GenBank/DDBJ whole genome shotgun (WGS) entry which is preliminary data.</text>
</comment>
<evidence type="ECO:0000256" key="1">
    <source>
        <dbReference type="ARBA" id="ARBA00009921"/>
    </source>
</evidence>